<reference evidence="1" key="2">
    <citation type="submission" date="2022-06" db="UniProtKB">
        <authorList>
            <consortium name="EnsemblMetazoa"/>
        </authorList>
    </citation>
    <scope>IDENTIFICATION</scope>
    <source>
        <strain evidence="1">PS312</strain>
    </source>
</reference>
<gene>
    <name evidence="1" type="primary">WBGene00105334</name>
</gene>
<dbReference type="AlphaFoldDB" id="A0A2A6BD95"/>
<organism evidence="1 2">
    <name type="scientific">Pristionchus pacificus</name>
    <name type="common">Parasitic nematode worm</name>
    <dbReference type="NCBI Taxonomy" id="54126"/>
    <lineage>
        <taxon>Eukaryota</taxon>
        <taxon>Metazoa</taxon>
        <taxon>Ecdysozoa</taxon>
        <taxon>Nematoda</taxon>
        <taxon>Chromadorea</taxon>
        <taxon>Rhabditida</taxon>
        <taxon>Rhabditina</taxon>
        <taxon>Diplogasteromorpha</taxon>
        <taxon>Diplogasteroidea</taxon>
        <taxon>Neodiplogasteridae</taxon>
        <taxon>Pristionchus</taxon>
    </lineage>
</organism>
<dbReference type="EnsemblMetazoa" id="PPA15780.1">
    <property type="protein sequence ID" value="PPA15780.1"/>
    <property type="gene ID" value="WBGene00105334"/>
</dbReference>
<proteinExistence type="predicted"/>
<name>A0A2A6BD95_PRIPA</name>
<accession>A0A8R1YJJ1</accession>
<keyword evidence="2" id="KW-1185">Reference proteome</keyword>
<dbReference type="Proteomes" id="UP000005239">
    <property type="component" value="Unassembled WGS sequence"/>
</dbReference>
<accession>A0A2A6BD95</accession>
<reference evidence="2" key="1">
    <citation type="journal article" date="2008" name="Nat. Genet.">
        <title>The Pristionchus pacificus genome provides a unique perspective on nematode lifestyle and parasitism.</title>
        <authorList>
            <person name="Dieterich C."/>
            <person name="Clifton S.W."/>
            <person name="Schuster L.N."/>
            <person name="Chinwalla A."/>
            <person name="Delehaunty K."/>
            <person name="Dinkelacker I."/>
            <person name="Fulton L."/>
            <person name="Fulton R."/>
            <person name="Godfrey J."/>
            <person name="Minx P."/>
            <person name="Mitreva M."/>
            <person name="Roeseler W."/>
            <person name="Tian H."/>
            <person name="Witte H."/>
            <person name="Yang S.P."/>
            <person name="Wilson R.K."/>
            <person name="Sommer R.J."/>
        </authorList>
    </citation>
    <scope>NUCLEOTIDE SEQUENCE [LARGE SCALE GENOMIC DNA]</scope>
    <source>
        <strain evidence="2">PS312</strain>
    </source>
</reference>
<sequence>MHFLYMLAFIGLIAGAANGDVFSLPRIPPVPRRAPLQTHCTITRVRRDCGYTFSAKERQWVQSCPGKYDVREEFQDFVVGTGKRI</sequence>
<evidence type="ECO:0000313" key="1">
    <source>
        <dbReference type="EnsemblMetazoa" id="PPA15780.1"/>
    </source>
</evidence>
<protein>
    <submittedName>
        <fullName evidence="1">Uncharacterized protein</fullName>
    </submittedName>
</protein>
<evidence type="ECO:0000313" key="2">
    <source>
        <dbReference type="Proteomes" id="UP000005239"/>
    </source>
</evidence>